<keyword evidence="1" id="KW-0472">Membrane</keyword>
<feature type="transmembrane region" description="Helical" evidence="1">
    <location>
        <begin position="276"/>
        <end position="298"/>
    </location>
</feature>
<gene>
    <name evidence="2" type="ORF">DdX_17054</name>
</gene>
<feature type="transmembrane region" description="Helical" evidence="1">
    <location>
        <begin position="35"/>
        <end position="60"/>
    </location>
</feature>
<feature type="transmembrane region" description="Helical" evidence="1">
    <location>
        <begin position="154"/>
        <end position="172"/>
    </location>
</feature>
<dbReference type="Proteomes" id="UP001201812">
    <property type="component" value="Unassembled WGS sequence"/>
</dbReference>
<name>A0AAD4MNI0_9BILA</name>
<keyword evidence="1" id="KW-0812">Transmembrane</keyword>
<sequence length="326" mass="37205">MSLGDFIFHRDEFMVQYDCSRYNVNSIPIEERRNIPVGILFISLGILCETVYIPCVWAIMQQMKQKNCATCYIFMFYLGVVDSIGLLTTAIQCGILSIKGIVFCQWPIPAFCISNLGLFCWYAGNSTTLVLAINRCLVIYDNDLCDRLFKGRRGPPWLIIPTVAGLVGVWTTPPFMYNPMDSSALYNPHRHYLPDNEFFHSAVHITADYIFAIAIPVIYVIFGAFFARKLRASGMMAMRQNKKMTRELSTFLQVLLTSFFSFTTSLGFAYQQYLQAFPVINFTAFILYQGSPAFIYICMNQSIRNTLLGKTSKIYQITNRISSLHS</sequence>
<dbReference type="Pfam" id="PF10321">
    <property type="entry name" value="7TM_GPCR_Srt"/>
    <property type="match status" value="1"/>
</dbReference>
<feature type="transmembrane region" description="Helical" evidence="1">
    <location>
        <begin position="209"/>
        <end position="227"/>
    </location>
</feature>
<dbReference type="SUPFAM" id="SSF81321">
    <property type="entry name" value="Family A G protein-coupled receptor-like"/>
    <property type="match status" value="1"/>
</dbReference>
<reference evidence="2" key="1">
    <citation type="submission" date="2022-01" db="EMBL/GenBank/DDBJ databases">
        <title>Genome Sequence Resource for Two Populations of Ditylenchus destructor, the Migratory Endoparasitic Phytonematode.</title>
        <authorList>
            <person name="Zhang H."/>
            <person name="Lin R."/>
            <person name="Xie B."/>
        </authorList>
    </citation>
    <scope>NUCLEOTIDE SEQUENCE</scope>
    <source>
        <strain evidence="2">BazhouSP</strain>
    </source>
</reference>
<feature type="transmembrane region" description="Helical" evidence="1">
    <location>
        <begin position="72"/>
        <end position="102"/>
    </location>
</feature>
<feature type="transmembrane region" description="Helical" evidence="1">
    <location>
        <begin position="248"/>
        <end position="270"/>
    </location>
</feature>
<keyword evidence="1" id="KW-1133">Transmembrane helix</keyword>
<dbReference type="Gene3D" id="1.20.1070.10">
    <property type="entry name" value="Rhodopsin 7-helix transmembrane proteins"/>
    <property type="match status" value="1"/>
</dbReference>
<organism evidence="2 3">
    <name type="scientific">Ditylenchus destructor</name>
    <dbReference type="NCBI Taxonomy" id="166010"/>
    <lineage>
        <taxon>Eukaryota</taxon>
        <taxon>Metazoa</taxon>
        <taxon>Ecdysozoa</taxon>
        <taxon>Nematoda</taxon>
        <taxon>Chromadorea</taxon>
        <taxon>Rhabditida</taxon>
        <taxon>Tylenchina</taxon>
        <taxon>Tylenchomorpha</taxon>
        <taxon>Sphaerularioidea</taxon>
        <taxon>Anguinidae</taxon>
        <taxon>Anguininae</taxon>
        <taxon>Ditylenchus</taxon>
    </lineage>
</organism>
<dbReference type="PANTHER" id="PTHR23021:SF11">
    <property type="entry name" value="SERPENTINE RECEPTOR, CLASS T"/>
    <property type="match status" value="1"/>
</dbReference>
<dbReference type="EMBL" id="JAKKPZ010000163">
    <property type="protein sequence ID" value="KAI1699902.1"/>
    <property type="molecule type" value="Genomic_DNA"/>
</dbReference>
<dbReference type="AlphaFoldDB" id="A0AAD4MNI0"/>
<evidence type="ECO:0000313" key="2">
    <source>
        <dbReference type="EMBL" id="KAI1699902.1"/>
    </source>
</evidence>
<evidence type="ECO:0000313" key="3">
    <source>
        <dbReference type="Proteomes" id="UP001201812"/>
    </source>
</evidence>
<proteinExistence type="predicted"/>
<dbReference type="InterPro" id="IPR019425">
    <property type="entry name" value="7TM_GPCR_serpentine_rcpt_Srt"/>
</dbReference>
<keyword evidence="3" id="KW-1185">Reference proteome</keyword>
<dbReference type="PANTHER" id="PTHR23021">
    <property type="entry name" value="SERPENTINE RECEPTOR, CLASS T"/>
    <property type="match status" value="1"/>
</dbReference>
<comment type="caution">
    <text evidence="2">The sequence shown here is derived from an EMBL/GenBank/DDBJ whole genome shotgun (WGS) entry which is preliminary data.</text>
</comment>
<protein>
    <submittedName>
        <fullName evidence="2">Serpentine type 7TM GPCR chemoreceptor srt domain-containing protein</fullName>
    </submittedName>
</protein>
<evidence type="ECO:0000256" key="1">
    <source>
        <dbReference type="SAM" id="Phobius"/>
    </source>
</evidence>
<feature type="transmembrane region" description="Helical" evidence="1">
    <location>
        <begin position="108"/>
        <end position="133"/>
    </location>
</feature>
<accession>A0AAD4MNI0</accession>